<evidence type="ECO:0000256" key="4">
    <source>
        <dbReference type="ARBA" id="ARBA00022840"/>
    </source>
</evidence>
<evidence type="ECO:0000259" key="5">
    <source>
        <dbReference type="PROSITE" id="PS51192"/>
    </source>
</evidence>
<accession>A0ABZ2VXW6</accession>
<dbReference type="SUPFAM" id="SSF52540">
    <property type="entry name" value="P-loop containing nucleoside triphosphate hydrolases"/>
    <property type="match status" value="2"/>
</dbReference>
<dbReference type="InterPro" id="IPR001650">
    <property type="entry name" value="Helicase_C-like"/>
</dbReference>
<keyword evidence="2" id="KW-0378">Hydrolase</keyword>
<dbReference type="EMBL" id="CP101118">
    <property type="protein sequence ID" value="WZF87319.1"/>
    <property type="molecule type" value="Genomic_DNA"/>
</dbReference>
<dbReference type="PROSITE" id="PS51194">
    <property type="entry name" value="HELICASE_CTER"/>
    <property type="match status" value="1"/>
</dbReference>
<dbReference type="Pfam" id="PF13020">
    <property type="entry name" value="NOV_C"/>
    <property type="match status" value="1"/>
</dbReference>
<dbReference type="PANTHER" id="PTHR45766:SF6">
    <property type="entry name" value="SWI_SNF-RELATED MATRIX-ASSOCIATED ACTIN-DEPENDENT REGULATOR OF CHROMATIN SUBFAMILY A-LIKE PROTEIN 1"/>
    <property type="match status" value="1"/>
</dbReference>
<dbReference type="InterPro" id="IPR014001">
    <property type="entry name" value="Helicase_ATP-bd"/>
</dbReference>
<dbReference type="SMART" id="SM00487">
    <property type="entry name" value="DEXDc"/>
    <property type="match status" value="1"/>
</dbReference>
<proteinExistence type="predicted"/>
<dbReference type="CDD" id="cd18011">
    <property type="entry name" value="DEXDc_RapA"/>
    <property type="match status" value="1"/>
</dbReference>
<evidence type="ECO:0000256" key="3">
    <source>
        <dbReference type="ARBA" id="ARBA00022806"/>
    </source>
</evidence>
<evidence type="ECO:0000313" key="7">
    <source>
        <dbReference type="EMBL" id="WZF87319.1"/>
    </source>
</evidence>
<evidence type="ECO:0000259" key="6">
    <source>
        <dbReference type="PROSITE" id="PS51194"/>
    </source>
</evidence>
<gene>
    <name evidence="7" type="ORF">NLK58_13265</name>
</gene>
<keyword evidence="3" id="KW-0347">Helicase</keyword>
<evidence type="ECO:0000256" key="2">
    <source>
        <dbReference type="ARBA" id="ARBA00022801"/>
    </source>
</evidence>
<dbReference type="RefSeq" id="WP_341580955.1">
    <property type="nucleotide sequence ID" value="NZ_CP101118.1"/>
</dbReference>
<organism evidence="7 8">
    <name type="scientific">Marinobacter metalliresistant</name>
    <dbReference type="NCBI Taxonomy" id="2961995"/>
    <lineage>
        <taxon>Bacteria</taxon>
        <taxon>Pseudomonadati</taxon>
        <taxon>Pseudomonadota</taxon>
        <taxon>Gammaproteobacteria</taxon>
        <taxon>Pseudomonadales</taxon>
        <taxon>Marinobacteraceae</taxon>
        <taxon>Marinobacter</taxon>
    </lineage>
</organism>
<evidence type="ECO:0000256" key="1">
    <source>
        <dbReference type="ARBA" id="ARBA00022741"/>
    </source>
</evidence>
<dbReference type="InterPro" id="IPR049730">
    <property type="entry name" value="SNF2/RAD54-like_C"/>
</dbReference>
<dbReference type="InterPro" id="IPR024975">
    <property type="entry name" value="NOV_C"/>
</dbReference>
<dbReference type="Pfam" id="PF00271">
    <property type="entry name" value="Helicase_C"/>
    <property type="match status" value="1"/>
</dbReference>
<dbReference type="InterPro" id="IPR057342">
    <property type="entry name" value="DEXDc_RapA"/>
</dbReference>
<keyword evidence="8" id="KW-1185">Reference proteome</keyword>
<dbReference type="InterPro" id="IPR006935">
    <property type="entry name" value="Helicase/UvrB_N"/>
</dbReference>
<evidence type="ECO:0000313" key="8">
    <source>
        <dbReference type="Proteomes" id="UP001475781"/>
    </source>
</evidence>
<protein>
    <submittedName>
        <fullName evidence="7">DUF3883 domain-containing protein</fullName>
    </submittedName>
</protein>
<feature type="domain" description="Helicase ATP-binding" evidence="5">
    <location>
        <begin position="116"/>
        <end position="288"/>
    </location>
</feature>
<dbReference type="Pfam" id="PF04851">
    <property type="entry name" value="ResIII"/>
    <property type="match status" value="1"/>
</dbReference>
<feature type="domain" description="Helicase C-terminal" evidence="6">
    <location>
        <begin position="509"/>
        <end position="662"/>
    </location>
</feature>
<dbReference type="PROSITE" id="PS51192">
    <property type="entry name" value="HELICASE_ATP_BIND_1"/>
    <property type="match status" value="1"/>
</dbReference>
<keyword evidence="4" id="KW-0067">ATP-binding</keyword>
<dbReference type="InterPro" id="IPR038718">
    <property type="entry name" value="SNF2-like_sf"/>
</dbReference>
<reference evidence="7 8" key="1">
    <citation type="submission" date="2022-07" db="EMBL/GenBank/DDBJ databases">
        <title>A copper resistant bacterium isolated from sediment samples of deep sea hydrothermal areas.</title>
        <authorList>
            <person name="Zeng X."/>
        </authorList>
    </citation>
    <scope>NUCLEOTIDE SEQUENCE [LARGE SCALE GENOMIC DNA]</scope>
    <source>
        <strain evidence="8">CuT 6</strain>
    </source>
</reference>
<keyword evidence="1" id="KW-0547">Nucleotide-binding</keyword>
<sequence>MIKLEDIKKDAQIRGIQGEEIVRIVQTEPVGEHALTIYYKDSQGRLNEQMLFRSDEARLEMAEAGRPWAFDAPGADFKLGLEAYRITQAALFDPMMAVHTSNVEPLPHQISAVYESMLPRQPLRFVLADDPGAGKTIMAGLLIRELLMRADAKRVLIVSPGGLTEQWQDEMLEKFGVQFEIFSREKQEQCASGNYFDEADLLICRLDQLSRNEDFQEKLKNTEWDLIIVDEAHKLSANYYGSKVNKTKRFQLGELLGSITRHFLLMTATPHNGKEEDFQIWLSLLDGDRFYGKFREGAHKVDVSDMMRRMVKEELLKFDGTPLFPERRAYSANYQLSDAEAELYAQVTDYVRNEMNRADSLDGKRRGTVGFALTQLQRRLASSPEAIYQSLKRRRKRLESRLEEMKLVARGQSASQAKNNGIAETLGEYQVTKKLDIPDNIDELEDDELSAEEYEILSEQVVDQATAAETIPELEAEIVILKDLEYQARTVVQSGNDKKWEELSHLLQDRPEMYTSSDSRRKLIIFTEHKDTLNYLVHRISGMLGDPGAVITIHGGTNRDDRRKAQEEFRNNPEVLVLVATDAAGEGVNLQNANLMVNYDLPWNPNRLEQRFGRIHRIGQTEVCHLWNLVANETREGEVFKKLFDKLEVEKQALGGKVFDILGEAFENQSLKDLLVEAIRYGESAEVKAKLNQVIDGALDTEHLKEILKRNALVEQHMSLQDLYAVKEEMEKAEARKLQPYFIRAFFTEAFQTLSGEMRQRESGRYEVRHVPAAIRERDRIIGESRTPVLKKYERICFEKQLIRMSGKPMADLIHPNHPLMAATTDLVLSAHRSKLKQGAVLVDPNDDGIEPKVLFMVDHSIREGEHQSSGGKPVIASRRLQFVEIDEKGGTHHAGWAPHLDLQPIDNYDHKLIQDILNAPWITDNLEALALHHASQKLVPEHYQEVKTRRERQADKVMAAVNERLVKEINYWSDRYIKLSDDVAAGKQPRMQPEMARRRVDELTERLAQRKRELEAMKSVVSSTPVVIGGALVIPQGLLAMRKGETTVTVDAQARARIEQVAMQAVIRHEESLGHATKDVSAEKCGWDITARPATLPDGSLPQDRHIEVKGRAKGQEVITVSRNEILYALNQADKFWLAIVLVDGDDYEGPYYVKNPFTTEPDFGVPSVNYELKYLLGKAEKGASQ</sequence>
<dbReference type="InterPro" id="IPR027417">
    <property type="entry name" value="P-loop_NTPase"/>
</dbReference>
<dbReference type="CDD" id="cd18793">
    <property type="entry name" value="SF2_C_SNF"/>
    <property type="match status" value="1"/>
</dbReference>
<dbReference type="SMART" id="SM00490">
    <property type="entry name" value="HELICc"/>
    <property type="match status" value="1"/>
</dbReference>
<dbReference type="Proteomes" id="UP001475781">
    <property type="component" value="Chromosome"/>
</dbReference>
<name>A0ABZ2VXW6_9GAMM</name>
<dbReference type="PANTHER" id="PTHR45766">
    <property type="entry name" value="DNA ANNEALING HELICASE AND ENDONUCLEASE ZRANB3 FAMILY MEMBER"/>
    <property type="match status" value="1"/>
</dbReference>
<dbReference type="Gene3D" id="3.40.50.10810">
    <property type="entry name" value="Tandem AAA-ATPase domain"/>
    <property type="match status" value="1"/>
</dbReference>
<dbReference type="Gene3D" id="3.40.50.300">
    <property type="entry name" value="P-loop containing nucleotide triphosphate hydrolases"/>
    <property type="match status" value="1"/>
</dbReference>